<dbReference type="GO" id="GO:0003676">
    <property type="term" value="F:nucleic acid binding"/>
    <property type="evidence" value="ECO:0007669"/>
    <property type="project" value="InterPro"/>
</dbReference>
<protein>
    <recommendedName>
        <fullName evidence="2">RNase H type-1 domain-containing protein</fullName>
    </recommendedName>
</protein>
<name>A0A6J5X876_PRUAR</name>
<keyword evidence="4" id="KW-1185">Reference proteome</keyword>
<accession>A0A6J5X876</accession>
<dbReference type="AlphaFoldDB" id="A0A6J5X876"/>
<dbReference type="Proteomes" id="UP000507245">
    <property type="component" value="Unassembled WGS sequence"/>
</dbReference>
<dbReference type="PANTHER" id="PTHR47723">
    <property type="entry name" value="OS05G0353850 PROTEIN"/>
    <property type="match status" value="1"/>
</dbReference>
<dbReference type="OrthoDB" id="1749524at2759"/>
<dbReference type="GO" id="GO:0004523">
    <property type="term" value="F:RNA-DNA hybrid ribonuclease activity"/>
    <property type="evidence" value="ECO:0007669"/>
    <property type="project" value="InterPro"/>
</dbReference>
<evidence type="ECO:0000256" key="1">
    <source>
        <dbReference type="SAM" id="Phobius"/>
    </source>
</evidence>
<dbReference type="PANTHER" id="PTHR47723:SF19">
    <property type="entry name" value="POLYNUCLEOTIDYL TRANSFERASE, RIBONUCLEASE H-LIKE SUPERFAMILY PROTEIN"/>
    <property type="match status" value="1"/>
</dbReference>
<feature type="domain" description="RNase H type-1" evidence="2">
    <location>
        <begin position="42"/>
        <end position="118"/>
    </location>
</feature>
<evidence type="ECO:0000313" key="3">
    <source>
        <dbReference type="EMBL" id="CAB4308195.1"/>
    </source>
</evidence>
<dbReference type="EMBL" id="CAEKKB010000004">
    <property type="protein sequence ID" value="CAB4308195.1"/>
    <property type="molecule type" value="Genomic_DNA"/>
</dbReference>
<reference evidence="4" key="1">
    <citation type="journal article" date="2020" name="Genome Biol.">
        <title>Gamete binning: chromosome-level and haplotype-resolved genome assembly enabled by high-throughput single-cell sequencing of gamete genomes.</title>
        <authorList>
            <person name="Campoy J.A."/>
            <person name="Sun H."/>
            <person name="Goel M."/>
            <person name="Jiao W.-B."/>
            <person name="Folz-Donahue K."/>
            <person name="Wang N."/>
            <person name="Rubio M."/>
            <person name="Liu C."/>
            <person name="Kukat C."/>
            <person name="Ruiz D."/>
            <person name="Huettel B."/>
            <person name="Schneeberger K."/>
        </authorList>
    </citation>
    <scope>NUCLEOTIDE SEQUENCE [LARGE SCALE GENOMIC DNA]</scope>
    <source>
        <strain evidence="4">cv. Rojo Pasion</strain>
    </source>
</reference>
<keyword evidence="1" id="KW-0812">Transmembrane</keyword>
<dbReference type="Pfam" id="PF13456">
    <property type="entry name" value="RVT_3"/>
    <property type="match status" value="1"/>
</dbReference>
<evidence type="ECO:0000259" key="2">
    <source>
        <dbReference type="Pfam" id="PF13456"/>
    </source>
</evidence>
<proteinExistence type="predicted"/>
<sequence length="119" mass="13063">MYKTQFYDAEFKAEIDSRHRRPSLPPQNVCWQPMRVGSFKLNVDVALDLKDGSRGVGILVCDSNSNLLRAVAIVAPGMLSVLATVLYAMKVGMSFAIDASCVPLVLESDSMNDVQLVQK</sequence>
<feature type="transmembrane region" description="Helical" evidence="1">
    <location>
        <begin position="67"/>
        <end position="88"/>
    </location>
</feature>
<gene>
    <name evidence="3" type="ORF">ORAREDHAP_LOCUS27442</name>
</gene>
<organism evidence="3 4">
    <name type="scientific">Prunus armeniaca</name>
    <name type="common">Apricot</name>
    <name type="synonym">Armeniaca vulgaris</name>
    <dbReference type="NCBI Taxonomy" id="36596"/>
    <lineage>
        <taxon>Eukaryota</taxon>
        <taxon>Viridiplantae</taxon>
        <taxon>Streptophyta</taxon>
        <taxon>Embryophyta</taxon>
        <taxon>Tracheophyta</taxon>
        <taxon>Spermatophyta</taxon>
        <taxon>Magnoliopsida</taxon>
        <taxon>eudicotyledons</taxon>
        <taxon>Gunneridae</taxon>
        <taxon>Pentapetalae</taxon>
        <taxon>rosids</taxon>
        <taxon>fabids</taxon>
        <taxon>Rosales</taxon>
        <taxon>Rosaceae</taxon>
        <taxon>Amygdaloideae</taxon>
        <taxon>Amygdaleae</taxon>
        <taxon>Prunus</taxon>
    </lineage>
</organism>
<keyword evidence="1" id="KW-0472">Membrane</keyword>
<dbReference type="InterPro" id="IPR002156">
    <property type="entry name" value="RNaseH_domain"/>
</dbReference>
<dbReference type="InterPro" id="IPR053151">
    <property type="entry name" value="RNase_H-like"/>
</dbReference>
<keyword evidence="1" id="KW-1133">Transmembrane helix</keyword>
<evidence type="ECO:0000313" key="4">
    <source>
        <dbReference type="Proteomes" id="UP000507245"/>
    </source>
</evidence>